<dbReference type="SUPFAM" id="SSF159664">
    <property type="entry name" value="CobE/GbiG C-terminal domain-like"/>
    <property type="match status" value="1"/>
</dbReference>
<dbReference type="EMBL" id="CBXE010000477">
    <property type="protein sequence ID" value="CDL86966.1"/>
    <property type="molecule type" value="Genomic_DNA"/>
</dbReference>
<dbReference type="GO" id="GO:0009236">
    <property type="term" value="P:cobalamin biosynthetic process"/>
    <property type="evidence" value="ECO:0007669"/>
    <property type="project" value="InterPro"/>
</dbReference>
<dbReference type="PANTHER" id="PTHR37477:SF1">
    <property type="entry name" value="COBALT-PRECORRIN-5A HYDROLASE"/>
    <property type="match status" value="1"/>
</dbReference>
<dbReference type="InterPro" id="IPR038029">
    <property type="entry name" value="GbiG_N_sf"/>
</dbReference>
<comment type="caution">
    <text evidence="4">The sequence shown here is derived from an EMBL/GenBank/DDBJ whole genome shotgun (WGS) entry which is preliminary data.</text>
</comment>
<dbReference type="SUPFAM" id="SSF159672">
    <property type="entry name" value="CbiG N-terminal domain-like"/>
    <property type="match status" value="1"/>
</dbReference>
<dbReference type="Pfam" id="PF11761">
    <property type="entry name" value="CbiG_mid"/>
    <property type="match status" value="1"/>
</dbReference>
<sequence length="388" mass="42682">MRGSAMNTVAPDTMTDNAIAFDADVIAPNKMTINSGSSDKEYALFCLTEGGIALARRLQSYLAMDCFTSPELVNTDGRFMAFEGGFANTVRKVFTQYEALIMIGATGIAIRVIAPLLKDKMTDPAVVVLDEKGQFAISLLSGHMGGANKLAQQIADILDGQAVITTATDVNQVAALDLLSQQIDGKMENFRANVKTVNQMLVNGKRVGIWWHPNLQNEKKRYDTRGFIPVDTLEDRPELDALVYVSYERTNLALAIPTFKLIPRRIVAGMGCRRGVEAERLTELLERHLLEHNLEPLALKAVGSIELKKNEPALIQLTQERQIPFQTFSVNQLAECEQAFPVSEFVRKTVGIGCVSQPVAWLMSQGHLVGHTLREQGVTITLGVLHLC</sequence>
<dbReference type="Pfam" id="PF11760">
    <property type="entry name" value="CbiG_N"/>
    <property type="match status" value="1"/>
</dbReference>
<evidence type="ECO:0000259" key="1">
    <source>
        <dbReference type="Pfam" id="PF01890"/>
    </source>
</evidence>
<gene>
    <name evidence="4" type="primary">cbiG</name>
    <name evidence="4" type="ORF">XCR1_810019</name>
</gene>
<dbReference type="InterPro" id="IPR021744">
    <property type="entry name" value="CbiG_N"/>
</dbReference>
<accession>W1JAR9</accession>
<feature type="domain" description="Cobalamin synthesis G N-terminal" evidence="2">
    <location>
        <begin position="89"/>
        <end position="169"/>
    </location>
</feature>
<name>W1JAR9_9GAMM</name>
<dbReference type="AlphaFoldDB" id="W1JAR9"/>
<dbReference type="PANTHER" id="PTHR37477">
    <property type="entry name" value="COBALT-PRECORRIN-5A HYDROLASE"/>
    <property type="match status" value="1"/>
</dbReference>
<dbReference type="Gene3D" id="3.30.420.180">
    <property type="entry name" value="CobE/GbiG C-terminal domain"/>
    <property type="match status" value="1"/>
</dbReference>
<evidence type="ECO:0000313" key="4">
    <source>
        <dbReference type="EMBL" id="CDL86966.1"/>
    </source>
</evidence>
<feature type="domain" description="Cobalamin biosynthesis central region" evidence="3">
    <location>
        <begin position="175"/>
        <end position="250"/>
    </location>
</feature>
<dbReference type="InterPro" id="IPR002750">
    <property type="entry name" value="CobE/GbiG_C"/>
</dbReference>
<dbReference type="InterPro" id="IPR052553">
    <property type="entry name" value="CbiG_hydrolase"/>
</dbReference>
<dbReference type="InterPro" id="IPR021745">
    <property type="entry name" value="CbiG_mid"/>
</dbReference>
<reference evidence="4 5" key="1">
    <citation type="submission" date="2013-11" db="EMBL/GenBank/DDBJ databases">
        <title>Draft genome sequence and annotation of the entomopathogenic bacterium, Xenorhabdus cabanillasi strain JM26.</title>
        <authorList>
            <person name="Gualtieri M."/>
            <person name="Ogier J.C."/>
            <person name="Pages S."/>
            <person name="Givaudan A."/>
            <person name="Gaudriault S."/>
        </authorList>
    </citation>
    <scope>NUCLEOTIDE SEQUENCE [LARGE SCALE GENOMIC DNA]</scope>
    <source>
        <strain evidence="4 5">JM26</strain>
    </source>
</reference>
<dbReference type="InterPro" id="IPR036518">
    <property type="entry name" value="CobE/GbiG_C_sf"/>
</dbReference>
<dbReference type="Gene3D" id="3.40.50.11220">
    <property type="match status" value="1"/>
</dbReference>
<organism evidence="4 5">
    <name type="scientific">Xenorhabdus cabanillasii JM26</name>
    <dbReference type="NCBI Taxonomy" id="1427517"/>
    <lineage>
        <taxon>Bacteria</taxon>
        <taxon>Pseudomonadati</taxon>
        <taxon>Pseudomonadota</taxon>
        <taxon>Gammaproteobacteria</taxon>
        <taxon>Enterobacterales</taxon>
        <taxon>Morganellaceae</taxon>
        <taxon>Xenorhabdus</taxon>
    </lineage>
</organism>
<proteinExistence type="predicted"/>
<dbReference type="NCBIfam" id="NF004463">
    <property type="entry name" value="PRK05788.1-1"/>
    <property type="match status" value="1"/>
</dbReference>
<evidence type="ECO:0000313" key="5">
    <source>
        <dbReference type="Proteomes" id="UP000019197"/>
    </source>
</evidence>
<protein>
    <submittedName>
        <fullName evidence="4">Protein CbiG</fullName>
    </submittedName>
</protein>
<feature type="domain" description="CobE/GbiG C-terminal" evidence="1">
    <location>
        <begin position="266"/>
        <end position="382"/>
    </location>
</feature>
<dbReference type="Pfam" id="PF01890">
    <property type="entry name" value="CbiG_C"/>
    <property type="match status" value="1"/>
</dbReference>
<evidence type="ECO:0000259" key="2">
    <source>
        <dbReference type="Pfam" id="PF11760"/>
    </source>
</evidence>
<evidence type="ECO:0000259" key="3">
    <source>
        <dbReference type="Pfam" id="PF11761"/>
    </source>
</evidence>
<dbReference type="Proteomes" id="UP000019197">
    <property type="component" value="Unassembled WGS sequence"/>
</dbReference>